<dbReference type="AlphaFoldDB" id="A0A1R3WXY7"/>
<sequence>MQPVAQTYQDHSRAIWKLGMPLILSNLAQFAIHITDTVMLGWYDVTALAASTIAGTLFFVIFIVGAGFAQAVTPLVASAAEQGDEVQVRRVTRMGLWLSIFYGFIVTIPFFWAEEILIAIGQDSEVSRLAHIYLQIVIWQMIPALIVMTFKSFLAALEHTAIILWATIGTAVLNVFINYALIFGNWGMPELGIMGAAIASLSVTLITVLVLMIYILRVLPQFELFKNFWRSDGTILRRVFMLGWPIGVTSLAEGGLFSASAIMVGWIGPIELAAHGIAIQLASLTFMVHIGFSQAATVRAGRALGRRDEISLRRGGMTAIGMSAIYAIVTSLIFLAMPEALVSLFIDPNEPERANLLRIGASLVMVAALFQLVDGLQVLALGLLRGVQDTTVPMVMAAISYWVIGLPVSYLLAFTLGFGAVGLWLGLVIGLAIAAVLLLWRFWGRSVKIAPQVLAE</sequence>
<keyword evidence="5 10" id="KW-0812">Transmembrane</keyword>
<dbReference type="Pfam" id="PF01554">
    <property type="entry name" value="MatE"/>
    <property type="match status" value="2"/>
</dbReference>
<feature type="transmembrane region" description="Helical" evidence="10">
    <location>
        <begin position="193"/>
        <end position="219"/>
    </location>
</feature>
<evidence type="ECO:0000256" key="4">
    <source>
        <dbReference type="ARBA" id="ARBA00022475"/>
    </source>
</evidence>
<keyword evidence="4" id="KW-1003">Cell membrane</keyword>
<evidence type="ECO:0000313" key="11">
    <source>
        <dbReference type="EMBL" id="SIT83055.1"/>
    </source>
</evidence>
<evidence type="ECO:0000256" key="9">
    <source>
        <dbReference type="ARBA" id="ARBA00031636"/>
    </source>
</evidence>
<feature type="transmembrane region" description="Helical" evidence="10">
    <location>
        <begin position="132"/>
        <end position="150"/>
    </location>
</feature>
<dbReference type="PANTHER" id="PTHR43298:SF2">
    <property type="entry name" value="FMN_FAD EXPORTER YEEO-RELATED"/>
    <property type="match status" value="1"/>
</dbReference>
<dbReference type="PIRSF" id="PIRSF006603">
    <property type="entry name" value="DinF"/>
    <property type="match status" value="1"/>
</dbReference>
<evidence type="ECO:0000256" key="3">
    <source>
        <dbReference type="ARBA" id="ARBA00022449"/>
    </source>
</evidence>
<dbReference type="RefSeq" id="WP_076659088.1">
    <property type="nucleotide sequence ID" value="NZ_FTPR01000001.1"/>
</dbReference>
<gene>
    <name evidence="11" type="ORF">SAMN05421665_1591</name>
</gene>
<dbReference type="OrthoDB" id="9780160at2"/>
<dbReference type="InterPro" id="IPR050222">
    <property type="entry name" value="MATE_MdtK"/>
</dbReference>
<dbReference type="GO" id="GO:0042910">
    <property type="term" value="F:xenobiotic transmembrane transporter activity"/>
    <property type="evidence" value="ECO:0007669"/>
    <property type="project" value="InterPro"/>
</dbReference>
<dbReference type="GO" id="GO:0005886">
    <property type="term" value="C:plasma membrane"/>
    <property type="evidence" value="ECO:0007669"/>
    <property type="project" value="UniProtKB-SubCell"/>
</dbReference>
<dbReference type="InterPro" id="IPR048279">
    <property type="entry name" value="MdtK-like"/>
</dbReference>
<dbReference type="EMBL" id="FTPR01000001">
    <property type="protein sequence ID" value="SIT83055.1"/>
    <property type="molecule type" value="Genomic_DNA"/>
</dbReference>
<feature type="transmembrane region" description="Helical" evidence="10">
    <location>
        <begin position="239"/>
        <end position="267"/>
    </location>
</feature>
<dbReference type="InterPro" id="IPR002528">
    <property type="entry name" value="MATE_fam"/>
</dbReference>
<keyword evidence="7" id="KW-0406">Ion transport</keyword>
<dbReference type="PANTHER" id="PTHR43298">
    <property type="entry name" value="MULTIDRUG RESISTANCE PROTEIN NORM-RELATED"/>
    <property type="match status" value="1"/>
</dbReference>
<feature type="transmembrane region" description="Helical" evidence="10">
    <location>
        <begin position="357"/>
        <end position="384"/>
    </location>
</feature>
<feature type="transmembrane region" description="Helical" evidence="10">
    <location>
        <begin position="317"/>
        <end position="337"/>
    </location>
</feature>
<dbReference type="GO" id="GO:0015297">
    <property type="term" value="F:antiporter activity"/>
    <property type="evidence" value="ECO:0007669"/>
    <property type="project" value="UniProtKB-KW"/>
</dbReference>
<keyword evidence="6 10" id="KW-1133">Transmembrane helix</keyword>
<evidence type="ECO:0000256" key="10">
    <source>
        <dbReference type="SAM" id="Phobius"/>
    </source>
</evidence>
<feature type="transmembrane region" description="Helical" evidence="10">
    <location>
        <begin position="49"/>
        <end position="73"/>
    </location>
</feature>
<keyword evidence="8 10" id="KW-0472">Membrane</keyword>
<keyword evidence="2" id="KW-0813">Transport</keyword>
<evidence type="ECO:0000256" key="6">
    <source>
        <dbReference type="ARBA" id="ARBA00022989"/>
    </source>
</evidence>
<evidence type="ECO:0000256" key="2">
    <source>
        <dbReference type="ARBA" id="ARBA00022448"/>
    </source>
</evidence>
<organism evidence="11 12">
    <name type="scientific">Yoonia rosea</name>
    <dbReference type="NCBI Taxonomy" id="287098"/>
    <lineage>
        <taxon>Bacteria</taxon>
        <taxon>Pseudomonadati</taxon>
        <taxon>Pseudomonadota</taxon>
        <taxon>Alphaproteobacteria</taxon>
        <taxon>Rhodobacterales</taxon>
        <taxon>Paracoccaceae</taxon>
        <taxon>Yoonia</taxon>
    </lineage>
</organism>
<keyword evidence="3" id="KW-0050">Antiport</keyword>
<evidence type="ECO:0000256" key="7">
    <source>
        <dbReference type="ARBA" id="ARBA00023065"/>
    </source>
</evidence>
<keyword evidence="12" id="KW-1185">Reference proteome</keyword>
<feature type="transmembrane region" description="Helical" evidence="10">
    <location>
        <begin position="273"/>
        <end position="296"/>
    </location>
</feature>
<evidence type="ECO:0000313" key="12">
    <source>
        <dbReference type="Proteomes" id="UP000186997"/>
    </source>
</evidence>
<feature type="transmembrane region" description="Helical" evidence="10">
    <location>
        <begin position="162"/>
        <end position="181"/>
    </location>
</feature>
<protein>
    <recommendedName>
        <fullName evidence="9">Multidrug-efflux transporter</fullName>
    </recommendedName>
</protein>
<accession>A0A1R3WXY7</accession>
<name>A0A1R3WXY7_9RHOB</name>
<dbReference type="CDD" id="cd13131">
    <property type="entry name" value="MATE_NorM_like"/>
    <property type="match status" value="1"/>
</dbReference>
<dbReference type="GO" id="GO:0006811">
    <property type="term" value="P:monoatomic ion transport"/>
    <property type="evidence" value="ECO:0007669"/>
    <property type="project" value="UniProtKB-KW"/>
</dbReference>
<feature type="transmembrane region" description="Helical" evidence="10">
    <location>
        <begin position="418"/>
        <end position="440"/>
    </location>
</feature>
<feature type="transmembrane region" description="Helical" evidence="10">
    <location>
        <begin position="94"/>
        <end position="112"/>
    </location>
</feature>
<dbReference type="Proteomes" id="UP000186997">
    <property type="component" value="Unassembled WGS sequence"/>
</dbReference>
<feature type="transmembrane region" description="Helical" evidence="10">
    <location>
        <begin position="391"/>
        <end position="412"/>
    </location>
</feature>
<evidence type="ECO:0000256" key="1">
    <source>
        <dbReference type="ARBA" id="ARBA00004429"/>
    </source>
</evidence>
<dbReference type="NCBIfam" id="TIGR00797">
    <property type="entry name" value="matE"/>
    <property type="match status" value="1"/>
</dbReference>
<dbReference type="STRING" id="287098.SAMN05421665_1591"/>
<evidence type="ECO:0000256" key="5">
    <source>
        <dbReference type="ARBA" id="ARBA00022692"/>
    </source>
</evidence>
<evidence type="ECO:0000256" key="8">
    <source>
        <dbReference type="ARBA" id="ARBA00023136"/>
    </source>
</evidence>
<reference evidence="12" key="1">
    <citation type="submission" date="2017-01" db="EMBL/GenBank/DDBJ databases">
        <authorList>
            <person name="Varghese N."/>
            <person name="Submissions S."/>
        </authorList>
    </citation>
    <scope>NUCLEOTIDE SEQUENCE [LARGE SCALE GENOMIC DNA]</scope>
    <source>
        <strain evidence="12">DSM 29591</strain>
    </source>
</reference>
<proteinExistence type="predicted"/>
<comment type="subcellular location">
    <subcellularLocation>
        <location evidence="1">Cell inner membrane</location>
        <topology evidence="1">Multi-pass membrane protein</topology>
    </subcellularLocation>
</comment>
<feature type="transmembrane region" description="Helical" evidence="10">
    <location>
        <begin position="21"/>
        <end position="43"/>
    </location>
</feature>